<protein>
    <recommendedName>
        <fullName evidence="3">Glycosyltransferase family 2 protein</fullName>
    </recommendedName>
</protein>
<evidence type="ECO:0000313" key="1">
    <source>
        <dbReference type="EMBL" id="MBB4648419.1"/>
    </source>
</evidence>
<sequence length="293" mass="32584">MAAKALGKLGAMLNIPAKFKALKKSVRLKRALKEIDDRSASLGGARTHGLPKPLIVSLTSYPGRFDTLALTLKSILFQTVRPDTTILWVSHEDYPLVPENVLELRGHGLEIATCTDMRAYTKIIPTLQNHKDCFVITVDDDVYYRADCVEKLTVAYNPSKRHVICHRAHRIAVTGNGDPAPYVDWRRDIAPAATSPLIFPTGVMGVLYPPDAFHEDVCNVALFSELSPSADDVWLYWMWRMNGHVGEKLPGKAKIIDWPGSQTTSLQAENLIGGANDRCIQNMVRKYGFPRSS</sequence>
<dbReference type="InterPro" id="IPR029044">
    <property type="entry name" value="Nucleotide-diphossugar_trans"/>
</dbReference>
<dbReference type="EMBL" id="JACHOT010000001">
    <property type="protein sequence ID" value="MBB4648419.1"/>
    <property type="molecule type" value="Genomic_DNA"/>
</dbReference>
<dbReference type="Proteomes" id="UP000539538">
    <property type="component" value="Unassembled WGS sequence"/>
</dbReference>
<reference evidence="1 2" key="1">
    <citation type="submission" date="2020-08" db="EMBL/GenBank/DDBJ databases">
        <title>Genomic Encyclopedia of Type Strains, Phase IV (KMG-IV): sequencing the most valuable type-strain genomes for metagenomic binning, comparative biology and taxonomic classification.</title>
        <authorList>
            <person name="Goeker M."/>
        </authorList>
    </citation>
    <scope>NUCLEOTIDE SEQUENCE [LARGE SCALE GENOMIC DNA]</scope>
    <source>
        <strain evidence="1 2">DSM 7050</strain>
    </source>
</reference>
<gene>
    <name evidence="1" type="ORF">GGQ99_000141</name>
</gene>
<organism evidence="1 2">
    <name type="scientific">Aminobacter niigataensis</name>
    <dbReference type="NCBI Taxonomy" id="83265"/>
    <lineage>
        <taxon>Bacteria</taxon>
        <taxon>Pseudomonadati</taxon>
        <taxon>Pseudomonadota</taxon>
        <taxon>Alphaproteobacteria</taxon>
        <taxon>Hyphomicrobiales</taxon>
        <taxon>Phyllobacteriaceae</taxon>
        <taxon>Aminobacter</taxon>
    </lineage>
</organism>
<evidence type="ECO:0000313" key="2">
    <source>
        <dbReference type="Proteomes" id="UP000539538"/>
    </source>
</evidence>
<name>A0ABR6KWW7_9HYPH</name>
<comment type="caution">
    <text evidence="1">The sequence shown here is derived from an EMBL/GenBank/DDBJ whole genome shotgun (WGS) entry which is preliminary data.</text>
</comment>
<keyword evidence="2" id="KW-1185">Reference proteome</keyword>
<accession>A0ABR6KWW7</accession>
<dbReference type="RefSeq" id="WP_210307720.1">
    <property type="nucleotide sequence ID" value="NZ_BAAAVZ010000008.1"/>
</dbReference>
<proteinExistence type="predicted"/>
<dbReference type="SUPFAM" id="SSF53448">
    <property type="entry name" value="Nucleotide-diphospho-sugar transferases"/>
    <property type="match status" value="1"/>
</dbReference>
<evidence type="ECO:0008006" key="3">
    <source>
        <dbReference type="Google" id="ProtNLM"/>
    </source>
</evidence>